<comment type="caution">
    <text evidence="1">The sequence shown here is derived from an EMBL/GenBank/DDBJ whole genome shotgun (WGS) entry which is preliminary data.</text>
</comment>
<organism evidence="1 2">
    <name type="scientific">Luteimonas fraxinea</name>
    <dbReference type="NCBI Taxonomy" id="2901869"/>
    <lineage>
        <taxon>Bacteria</taxon>
        <taxon>Pseudomonadati</taxon>
        <taxon>Pseudomonadota</taxon>
        <taxon>Gammaproteobacteria</taxon>
        <taxon>Lysobacterales</taxon>
        <taxon>Lysobacteraceae</taxon>
        <taxon>Luteimonas</taxon>
    </lineage>
</organism>
<reference evidence="1" key="1">
    <citation type="submission" date="2021-12" db="EMBL/GenBank/DDBJ databases">
        <authorList>
            <person name="Ulrich A."/>
        </authorList>
    </citation>
    <scope>NUCLEOTIDE SEQUENCE</scope>
    <source>
        <strain evidence="1">A1P009</strain>
    </source>
</reference>
<dbReference type="EMBL" id="JAJQKU010000003">
    <property type="protein sequence ID" value="MCD9097206.1"/>
    <property type="molecule type" value="Genomic_DNA"/>
</dbReference>
<sequence length="151" mass="16580">MLVTHYAIPLADAQLAEIRERIRVIGPDFDVLPGLAAKLFLLASDTPCYALYYLWRTPDALHDFLDGPRFAALCERFGRPELTHYLTRAPVLPFVPGQRLDIAPSTGTPIAGDVLLDDLRLGGRTTLRSAAHGRFEVVYVAGSHNLPATLS</sequence>
<proteinExistence type="predicted"/>
<dbReference type="InterPro" id="IPR032349">
    <property type="entry name" value="DUF4865"/>
</dbReference>
<gene>
    <name evidence="1" type="ORF">LTT95_09690</name>
</gene>
<name>A0ABS8UCG6_9GAMM</name>
<reference evidence="1" key="2">
    <citation type="journal article" date="2022" name="Syst. Appl. Microbiol.">
        <title>Physiological and genomic characterisation of Luteimonas fraxinea sp. nov., a bacterial species associated with trees tolerant to ash dieback.</title>
        <authorList>
            <person name="Ulrich K."/>
            <person name="Becker R."/>
            <person name="Behrendt U."/>
            <person name="Kube M."/>
            <person name="Schneck V."/>
            <person name="Ulrich A."/>
        </authorList>
    </citation>
    <scope>NUCLEOTIDE SEQUENCE</scope>
    <source>
        <strain evidence="1">A1P009</strain>
    </source>
</reference>
<dbReference type="RefSeq" id="WP_232136206.1">
    <property type="nucleotide sequence ID" value="NZ_JAJQKU010000003.1"/>
</dbReference>
<dbReference type="Gene3D" id="3.30.70.100">
    <property type="match status" value="1"/>
</dbReference>
<dbReference type="Proteomes" id="UP001430360">
    <property type="component" value="Unassembled WGS sequence"/>
</dbReference>
<dbReference type="Pfam" id="PF16157">
    <property type="entry name" value="DUF4865"/>
    <property type="match status" value="1"/>
</dbReference>
<evidence type="ECO:0000313" key="2">
    <source>
        <dbReference type="Proteomes" id="UP001430360"/>
    </source>
</evidence>
<evidence type="ECO:0000313" key="1">
    <source>
        <dbReference type="EMBL" id="MCD9097206.1"/>
    </source>
</evidence>
<protein>
    <submittedName>
        <fullName evidence="1">DUF4865 family protein</fullName>
    </submittedName>
</protein>
<accession>A0ABS8UCG6</accession>
<keyword evidence="2" id="KW-1185">Reference proteome</keyword>